<proteinExistence type="predicted"/>
<evidence type="ECO:0000313" key="1">
    <source>
        <dbReference type="EMBL" id="MCC5468706.1"/>
    </source>
</evidence>
<feature type="non-terminal residue" evidence="1">
    <location>
        <position position="1"/>
    </location>
</feature>
<gene>
    <name evidence="1" type="ORF">LMF89_25565</name>
</gene>
<organism evidence="1 2">
    <name type="scientific">Pelosinus baikalensis</name>
    <dbReference type="NCBI Taxonomy" id="2892015"/>
    <lineage>
        <taxon>Bacteria</taxon>
        <taxon>Bacillati</taxon>
        <taxon>Bacillota</taxon>
        <taxon>Negativicutes</taxon>
        <taxon>Selenomonadales</taxon>
        <taxon>Sporomusaceae</taxon>
        <taxon>Pelosinus</taxon>
    </lineage>
</organism>
<reference evidence="1" key="1">
    <citation type="submission" date="2021-11" db="EMBL/GenBank/DDBJ databases">
        <title>Description of a new species Pelosinus isolated from the bottom sediments of Lake Baikal.</title>
        <authorList>
            <person name="Zakharyuk A."/>
        </authorList>
    </citation>
    <scope>NUCLEOTIDE SEQUENCE</scope>
    <source>
        <strain evidence="1">Bkl1</strain>
    </source>
</reference>
<comment type="caution">
    <text evidence="1">The sequence shown here is derived from an EMBL/GenBank/DDBJ whole genome shotgun (WGS) entry which is preliminary data.</text>
</comment>
<name>A0ABS8HZV6_9FIRM</name>
<sequence>IPNIEITDVEHDDWMQNQATRKIDTDTLRLVEYTPPEQSPVIVTPTTNQDLADVWEAMLTMSAELETLKGDK</sequence>
<accession>A0ABS8HZV6</accession>
<dbReference type="EMBL" id="JAJHJB010000104">
    <property type="protein sequence ID" value="MCC5468706.1"/>
    <property type="molecule type" value="Genomic_DNA"/>
</dbReference>
<protein>
    <submittedName>
        <fullName evidence="1">Uncharacterized protein</fullName>
    </submittedName>
</protein>
<keyword evidence="2" id="KW-1185">Reference proteome</keyword>
<dbReference type="RefSeq" id="WP_229537565.1">
    <property type="nucleotide sequence ID" value="NZ_JAJHJB010000104.1"/>
</dbReference>
<evidence type="ECO:0000313" key="2">
    <source>
        <dbReference type="Proteomes" id="UP001165492"/>
    </source>
</evidence>
<dbReference type="Proteomes" id="UP001165492">
    <property type="component" value="Unassembled WGS sequence"/>
</dbReference>